<dbReference type="AlphaFoldDB" id="A0A6P8EVI4"/>
<dbReference type="PANTHER" id="PTHR46599:SF3">
    <property type="entry name" value="PIGGYBAC TRANSPOSABLE ELEMENT-DERIVED PROTEIN 4"/>
    <property type="match status" value="1"/>
</dbReference>
<dbReference type="Proteomes" id="UP000515152">
    <property type="component" value="Chromosome 21"/>
</dbReference>
<organism evidence="3 4">
    <name type="scientific">Clupea harengus</name>
    <name type="common">Atlantic herring</name>
    <dbReference type="NCBI Taxonomy" id="7950"/>
    <lineage>
        <taxon>Eukaryota</taxon>
        <taxon>Metazoa</taxon>
        <taxon>Chordata</taxon>
        <taxon>Craniata</taxon>
        <taxon>Vertebrata</taxon>
        <taxon>Euteleostomi</taxon>
        <taxon>Actinopterygii</taxon>
        <taxon>Neopterygii</taxon>
        <taxon>Teleostei</taxon>
        <taxon>Clupei</taxon>
        <taxon>Clupeiformes</taxon>
        <taxon>Clupeoidei</taxon>
        <taxon>Clupeidae</taxon>
        <taxon>Clupea</taxon>
    </lineage>
</organism>
<dbReference type="PANTHER" id="PTHR46599">
    <property type="entry name" value="PIGGYBAC TRANSPOSABLE ELEMENT-DERIVED PROTEIN 4"/>
    <property type="match status" value="1"/>
</dbReference>
<protein>
    <submittedName>
        <fullName evidence="4">PiggyBac transposable element-derived protein 4-like</fullName>
    </submittedName>
</protein>
<accession>A0A6P8EVI4</accession>
<evidence type="ECO:0000259" key="2">
    <source>
        <dbReference type="Pfam" id="PF13843"/>
    </source>
</evidence>
<evidence type="ECO:0000313" key="4">
    <source>
        <dbReference type="RefSeq" id="XP_031414902.1"/>
    </source>
</evidence>
<evidence type="ECO:0000256" key="1">
    <source>
        <dbReference type="SAM" id="MobiDB-lite"/>
    </source>
</evidence>
<name>A0A6P8EVI4_CLUHA</name>
<dbReference type="GeneID" id="116218237"/>
<dbReference type="Pfam" id="PF13843">
    <property type="entry name" value="DDE_Tnp_1_7"/>
    <property type="match status" value="1"/>
</dbReference>
<feature type="region of interest" description="Disordered" evidence="1">
    <location>
        <begin position="75"/>
        <end position="104"/>
    </location>
</feature>
<reference evidence="4" key="1">
    <citation type="submission" date="2025-08" db="UniProtKB">
        <authorList>
            <consortium name="RefSeq"/>
        </authorList>
    </citation>
    <scope>IDENTIFICATION</scope>
</reference>
<dbReference type="RefSeq" id="XP_031414902.1">
    <property type="nucleotide sequence ID" value="XM_031559042.2"/>
</dbReference>
<feature type="region of interest" description="Disordered" evidence="1">
    <location>
        <begin position="1"/>
        <end position="59"/>
    </location>
</feature>
<dbReference type="OrthoDB" id="118105at2759"/>
<dbReference type="InterPro" id="IPR029526">
    <property type="entry name" value="PGBD"/>
</dbReference>
<evidence type="ECO:0000313" key="3">
    <source>
        <dbReference type="Proteomes" id="UP000515152"/>
    </source>
</evidence>
<dbReference type="KEGG" id="char:116218237"/>
<feature type="domain" description="PiggyBac transposable element-derived protein" evidence="2">
    <location>
        <begin position="142"/>
        <end position="514"/>
    </location>
</feature>
<proteinExistence type="predicted"/>
<sequence length="627" mass="71718">MLTRKTKYKTTEKQTQTEQEMYYGASVATPEPLVEEDGTEGQHETGSSDIKSEEEESKMNLKDIIVTTIKKEFDSDSGEEWALPTPTKKRRVPPPSTDVSAVSSGSAGKWHIITDKDEQPSLPHFKPKRPPGPHLMPGTKYSPLELFQLFFSKSVVTTLVDNTNKFAENRLSAGKNFRWVPVSVNELYTFISIVIYMGLVKAKTLADYWSRNRVYRLPFPGTVMTKARFLTISWNLHLSDPQEDMENLKKKGSPGFDRLFKIKPLYVDIVSACRTFFQPRREISIDERMVATKARNGLKQYMKNKPTKWGQKLFVLADSSNGYTWNFFVYEGKNTMSSGKGLGYDSVMALLEFSLLGRGYKVYTDNFYTTPRLFLNLLQENTVACGTIRPNQRDFPKTKVNDLPKNADRGTIRWCRHGNLLFVKWKDTREVNMCTTIHKAYAGDRANRRVKNSKGVWTSIPVPIPAAIKDYNQHMGGVGLSDTLLGYYGVLHKTRKWYKTFFFHFIDIAIVNSFILHKEMIQAHRKDHLTQKKFRETLQLQLADISKMPWQEELVTLAQPVAPPAHCMVAFYSTDATSSRRACRLCKQAGKRVKTPAYCTKCNVALCLLPARNCFKDWHDSGNHKNV</sequence>
<feature type="compositionally biased region" description="Low complexity" evidence="1">
    <location>
        <begin position="13"/>
        <end position="23"/>
    </location>
</feature>
<keyword evidence="3" id="KW-1185">Reference proteome</keyword>
<gene>
    <name evidence="4" type="primary">LOC116218237</name>
</gene>